<feature type="transmembrane region" description="Helical" evidence="1">
    <location>
        <begin position="507"/>
        <end position="531"/>
    </location>
</feature>
<dbReference type="InterPro" id="IPR019396">
    <property type="entry name" value="TM_Fragile-X-F-assoc"/>
</dbReference>
<accession>A0AAV7ZBI0</accession>
<keyword evidence="1" id="KW-0472">Membrane</keyword>
<dbReference type="InterPro" id="IPR036047">
    <property type="entry name" value="F-box-like_dom_sf"/>
</dbReference>
<evidence type="ECO:0000256" key="1">
    <source>
        <dbReference type="SAM" id="Phobius"/>
    </source>
</evidence>
<feature type="transmembrane region" description="Helical" evidence="1">
    <location>
        <begin position="313"/>
        <end position="331"/>
    </location>
</feature>
<feature type="transmembrane region" description="Helical" evidence="1">
    <location>
        <begin position="440"/>
        <end position="463"/>
    </location>
</feature>
<comment type="caution">
    <text evidence="3">The sequence shown here is derived from an EMBL/GenBank/DDBJ whole genome shotgun (WGS) entry which is preliminary data.</text>
</comment>
<keyword evidence="1" id="KW-0812">Transmembrane</keyword>
<evidence type="ECO:0000313" key="4">
    <source>
        <dbReference type="Proteomes" id="UP001146793"/>
    </source>
</evidence>
<feature type="transmembrane region" description="Helical" evidence="1">
    <location>
        <begin position="343"/>
        <end position="363"/>
    </location>
</feature>
<feature type="transmembrane region" description="Helical" evidence="1">
    <location>
        <begin position="475"/>
        <end position="495"/>
    </location>
</feature>
<dbReference type="PROSITE" id="PS50181">
    <property type="entry name" value="FBOX"/>
    <property type="match status" value="1"/>
</dbReference>
<proteinExistence type="predicted"/>
<dbReference type="Proteomes" id="UP001146793">
    <property type="component" value="Unassembled WGS sequence"/>
</dbReference>
<feature type="domain" description="F-box" evidence="2">
    <location>
        <begin position="67"/>
        <end position="113"/>
    </location>
</feature>
<reference evidence="3" key="1">
    <citation type="submission" date="2022-08" db="EMBL/GenBank/DDBJ databases">
        <title>Novel sulphate-reducing endosymbionts in the free-living metamonad Anaeramoeba.</title>
        <authorList>
            <person name="Jerlstrom-Hultqvist J."/>
            <person name="Cepicka I."/>
            <person name="Gallot-Lavallee L."/>
            <person name="Salas-Leiva D."/>
            <person name="Curtis B.A."/>
            <person name="Zahonova K."/>
            <person name="Pipaliya S."/>
            <person name="Dacks J."/>
            <person name="Roger A.J."/>
        </authorList>
    </citation>
    <scope>NUCLEOTIDE SEQUENCE</scope>
    <source>
        <strain evidence="3">Busselton2</strain>
    </source>
</reference>
<dbReference type="AlphaFoldDB" id="A0AAV7ZBI0"/>
<dbReference type="InterPro" id="IPR001810">
    <property type="entry name" value="F-box_dom"/>
</dbReference>
<dbReference type="SMART" id="SM00256">
    <property type="entry name" value="FBOX"/>
    <property type="match status" value="1"/>
</dbReference>
<gene>
    <name evidence="3" type="ORF">M0812_19135</name>
</gene>
<dbReference type="Pfam" id="PF10269">
    <property type="entry name" value="Tmemb_185A"/>
    <property type="match status" value="1"/>
</dbReference>
<feature type="transmembrane region" description="Helical" evidence="1">
    <location>
        <begin position="375"/>
        <end position="397"/>
    </location>
</feature>
<evidence type="ECO:0000313" key="3">
    <source>
        <dbReference type="EMBL" id="KAJ3437064.1"/>
    </source>
</evidence>
<organism evidence="3 4">
    <name type="scientific">Anaeramoeba flamelloides</name>
    <dbReference type="NCBI Taxonomy" id="1746091"/>
    <lineage>
        <taxon>Eukaryota</taxon>
        <taxon>Metamonada</taxon>
        <taxon>Anaeramoebidae</taxon>
        <taxon>Anaeramoeba</taxon>
    </lineage>
</organism>
<dbReference type="Gene3D" id="1.20.1280.50">
    <property type="match status" value="1"/>
</dbReference>
<keyword evidence="1" id="KW-1133">Transmembrane helix</keyword>
<name>A0AAV7ZBI0_9EUKA</name>
<feature type="transmembrane region" description="Helical" evidence="1">
    <location>
        <begin position="543"/>
        <end position="564"/>
    </location>
</feature>
<dbReference type="CDD" id="cd09917">
    <property type="entry name" value="F-box_SF"/>
    <property type="match status" value="1"/>
</dbReference>
<dbReference type="EMBL" id="JANTQA010000036">
    <property type="protein sequence ID" value="KAJ3437064.1"/>
    <property type="molecule type" value="Genomic_DNA"/>
</dbReference>
<evidence type="ECO:0000259" key="2">
    <source>
        <dbReference type="PROSITE" id="PS50181"/>
    </source>
</evidence>
<dbReference type="SUPFAM" id="SSF81383">
    <property type="entry name" value="F-box domain"/>
    <property type="match status" value="1"/>
</dbReference>
<dbReference type="Pfam" id="PF12937">
    <property type="entry name" value="F-box-like"/>
    <property type="match status" value="1"/>
</dbReference>
<feature type="transmembrane region" description="Helical" evidence="1">
    <location>
        <begin position="409"/>
        <end position="428"/>
    </location>
</feature>
<sequence>MTNSIRECLLEEKYEEIEIELKNYSYGFFMNNTVLRINIESLVNDCKYGTKGITPTQALTHPTDNDSTHVIDLPTEVIWMICEYLSPCQLLFLSLTCKEFNEIINDSEIWRQQCHKLENFWIWKSIIFYRVTMYTNNIIYGSLDDLPTKEIQKKLLLKSKNENENKNINKEKNILLSLSSSSTSLTELTYIKPNFNNNELLEYLTNNDYNTKNNISNNTNNNNNNNNSIIMYNSGFNNNNNNQKKLKPLTTSEIRHQYIEYFDDPKQELLKKVKYIFESSKHIRNKTEQQQRFFHENSIINDFYISVYKYVKFPVLLLPASIIAFTILLTLNISDILHIHNNFWVISPIAFNLCLFYLIFLIHNLIKFSKRTIPSFIFTHVVVIIILLPLVFIILKISNIFVFSWIKTFIPLLIFETIILIIYFFSFCSIREEYLSRHDVVVLCLIGCCIVPLLIFIFLLGYKLDGEIMFSWSKVFTPLYIFELYPFIFIILQCIPRTRYPDGEMILIMSCIPLVILAPLMVFQLLLILYLDNKITNFIYAMIPIYIYDFAFLLIFCVGLYPYFISCIRRGRNRYELI</sequence>
<protein>
    <submittedName>
        <fullName evidence="3">Fam11a b protein</fullName>
    </submittedName>
</protein>